<dbReference type="AlphaFoldDB" id="A0A317XLH9"/>
<dbReference type="Proteomes" id="UP000246740">
    <property type="component" value="Unassembled WGS sequence"/>
</dbReference>
<evidence type="ECO:0000313" key="2">
    <source>
        <dbReference type="Proteomes" id="UP000246740"/>
    </source>
</evidence>
<name>A0A317XLH9_9BASI</name>
<gene>
    <name evidence="1" type="ORF">BCV70DRAFT_201390</name>
</gene>
<keyword evidence="2" id="KW-1185">Reference proteome</keyword>
<reference evidence="1 2" key="1">
    <citation type="journal article" date="2018" name="Mol. Biol. Evol.">
        <title>Broad Genomic Sampling Reveals a Smut Pathogenic Ancestry of the Fungal Clade Ustilaginomycotina.</title>
        <authorList>
            <person name="Kijpornyongpan T."/>
            <person name="Mondo S.J."/>
            <person name="Barry K."/>
            <person name="Sandor L."/>
            <person name="Lee J."/>
            <person name="Lipzen A."/>
            <person name="Pangilinan J."/>
            <person name="LaButti K."/>
            <person name="Hainaut M."/>
            <person name="Henrissat B."/>
            <person name="Grigoriev I.V."/>
            <person name="Spatafora J.W."/>
            <person name="Aime M.C."/>
        </authorList>
    </citation>
    <scope>NUCLEOTIDE SEQUENCE [LARGE SCALE GENOMIC DNA]</scope>
    <source>
        <strain evidence="1 2">MCA 3645</strain>
    </source>
</reference>
<accession>A0A317XLH9</accession>
<organism evidence="1 2">
    <name type="scientific">Testicularia cyperi</name>
    <dbReference type="NCBI Taxonomy" id="1882483"/>
    <lineage>
        <taxon>Eukaryota</taxon>
        <taxon>Fungi</taxon>
        <taxon>Dikarya</taxon>
        <taxon>Basidiomycota</taxon>
        <taxon>Ustilaginomycotina</taxon>
        <taxon>Ustilaginomycetes</taxon>
        <taxon>Ustilaginales</taxon>
        <taxon>Anthracoideaceae</taxon>
        <taxon>Testicularia</taxon>
    </lineage>
</organism>
<sequence length="64" mass="6830">MTVKAPVVPRPGNVQVRISSKIDSHRGEAAWKVAKLPNTASGGDLSRFWLEGAKSGWTAVVGAW</sequence>
<dbReference type="InParanoid" id="A0A317XLH9"/>
<proteinExistence type="predicted"/>
<protein>
    <submittedName>
        <fullName evidence="1">Uncharacterized protein</fullName>
    </submittedName>
</protein>
<dbReference type="EMBL" id="KZ819196">
    <property type="protein sequence ID" value="PWY99183.1"/>
    <property type="molecule type" value="Genomic_DNA"/>
</dbReference>
<dbReference type="OrthoDB" id="5823761at2759"/>
<evidence type="ECO:0000313" key="1">
    <source>
        <dbReference type="EMBL" id="PWY99183.1"/>
    </source>
</evidence>